<evidence type="ECO:0000256" key="8">
    <source>
        <dbReference type="SAM" id="MobiDB-lite"/>
    </source>
</evidence>
<dbReference type="OrthoDB" id="429597at2759"/>
<dbReference type="GO" id="GO:0005634">
    <property type="term" value="C:nucleus"/>
    <property type="evidence" value="ECO:0007669"/>
    <property type="project" value="UniProtKB-ARBA"/>
</dbReference>
<dbReference type="InterPro" id="IPR002877">
    <property type="entry name" value="RNA_MeTrfase_FtsJ_dom"/>
</dbReference>
<keyword evidence="4 7" id="KW-0808">Transferase</keyword>
<comment type="catalytic activity">
    <reaction evidence="6">
        <text>a 5'-end (N(7)-methyl 5'-triphosphoguanosine)-(2'-O-methyl-ribonucleoside)-(ribonucleotide) in mRNA + S-adenosyl-L-methionine = a 5'-end (N(7)-methyl 5'-triphosphoguanosine)-(2'-O-methyl-ribonucleoside)-(2'-O-methyl-ribonucleotide) in mRNA + S-adenosyl-L-homocysteine + H(+)</text>
        <dbReference type="Rhea" id="RHEA:67024"/>
        <dbReference type="Rhea" id="RHEA-COMP:17169"/>
        <dbReference type="Rhea" id="RHEA-COMP:17170"/>
        <dbReference type="ChEBI" id="CHEBI:15378"/>
        <dbReference type="ChEBI" id="CHEBI:57856"/>
        <dbReference type="ChEBI" id="CHEBI:59789"/>
        <dbReference type="ChEBI" id="CHEBI:167612"/>
        <dbReference type="ChEBI" id="CHEBI:167614"/>
        <dbReference type="EC" id="2.1.1.296"/>
    </reaction>
</comment>
<dbReference type="PANTHER" id="PTHR16121:SF2">
    <property type="entry name" value="CAP-SPECIFIC MRNA (NUCLEOSIDE-2'-O-)-METHYLTRANSFERASE 2"/>
    <property type="match status" value="1"/>
</dbReference>
<gene>
    <name evidence="10" type="ORF">EGW08_006309</name>
</gene>
<accession>A0A3S1HTL8</accession>
<keyword evidence="11" id="KW-1185">Reference proteome</keyword>
<dbReference type="PROSITE" id="PS51614">
    <property type="entry name" value="SAM_MT_ADRIFT"/>
    <property type="match status" value="1"/>
</dbReference>
<evidence type="ECO:0000313" key="10">
    <source>
        <dbReference type="EMBL" id="RUS85906.1"/>
    </source>
</evidence>
<evidence type="ECO:0000256" key="4">
    <source>
        <dbReference type="ARBA" id="ARBA00022679"/>
    </source>
</evidence>
<feature type="region of interest" description="Disordered" evidence="8">
    <location>
        <begin position="766"/>
        <end position="788"/>
    </location>
</feature>
<comment type="caution">
    <text evidence="10">The sequence shown here is derived from an EMBL/GenBank/DDBJ whole genome shotgun (WGS) entry which is preliminary data.</text>
</comment>
<evidence type="ECO:0000313" key="11">
    <source>
        <dbReference type="Proteomes" id="UP000271974"/>
    </source>
</evidence>
<dbReference type="InterPro" id="IPR029063">
    <property type="entry name" value="SAM-dependent_MTases_sf"/>
</dbReference>
<evidence type="ECO:0000256" key="3">
    <source>
        <dbReference type="ARBA" id="ARBA00022603"/>
    </source>
</evidence>
<name>A0A3S1HTL8_ELYCH</name>
<dbReference type="GO" id="GO:0005737">
    <property type="term" value="C:cytoplasm"/>
    <property type="evidence" value="ECO:0007669"/>
    <property type="project" value="TreeGrafter"/>
</dbReference>
<dbReference type="GO" id="GO:0120550">
    <property type="term" value="F:methyltransferase cap2 activity"/>
    <property type="evidence" value="ECO:0007669"/>
    <property type="project" value="UniProtKB-EC"/>
</dbReference>
<dbReference type="SUPFAM" id="SSF53335">
    <property type="entry name" value="S-adenosyl-L-methionine-dependent methyltransferases"/>
    <property type="match status" value="1"/>
</dbReference>
<dbReference type="GO" id="GO:0006370">
    <property type="term" value="P:7-methylguanosine mRNA capping"/>
    <property type="evidence" value="ECO:0007669"/>
    <property type="project" value="TreeGrafter"/>
</dbReference>
<reference evidence="10 11" key="1">
    <citation type="submission" date="2019-01" db="EMBL/GenBank/DDBJ databases">
        <title>A draft genome assembly of the solar-powered sea slug Elysia chlorotica.</title>
        <authorList>
            <person name="Cai H."/>
            <person name="Li Q."/>
            <person name="Fang X."/>
            <person name="Li J."/>
            <person name="Curtis N.E."/>
            <person name="Altenburger A."/>
            <person name="Shibata T."/>
            <person name="Feng M."/>
            <person name="Maeda T."/>
            <person name="Schwartz J.A."/>
            <person name="Shigenobu S."/>
            <person name="Lundholm N."/>
            <person name="Nishiyama T."/>
            <person name="Yang H."/>
            <person name="Hasebe M."/>
            <person name="Li S."/>
            <person name="Pierce S.K."/>
            <person name="Wang J."/>
        </authorList>
    </citation>
    <scope>NUCLEOTIDE SEQUENCE [LARGE SCALE GENOMIC DNA]</scope>
    <source>
        <strain evidence="10">EC2010</strain>
        <tissue evidence="10">Whole organism of an adult</tissue>
    </source>
</reference>
<evidence type="ECO:0000256" key="2">
    <source>
        <dbReference type="ARBA" id="ARBA00021134"/>
    </source>
</evidence>
<protein>
    <recommendedName>
        <fullName evidence="2">Cap-specific mRNA (nucleoside-2'-O-)-methyltransferase 2</fullName>
        <ecNumber evidence="1">2.1.1.296</ecNumber>
    </recommendedName>
</protein>
<evidence type="ECO:0000259" key="9">
    <source>
        <dbReference type="PROSITE" id="PS51614"/>
    </source>
</evidence>
<feature type="compositionally biased region" description="Polar residues" evidence="8">
    <location>
        <begin position="769"/>
        <end position="781"/>
    </location>
</feature>
<evidence type="ECO:0000256" key="1">
    <source>
        <dbReference type="ARBA" id="ARBA00012770"/>
    </source>
</evidence>
<dbReference type="GO" id="GO:0004483">
    <property type="term" value="F:methyltransferase cap1 activity"/>
    <property type="evidence" value="ECO:0007669"/>
    <property type="project" value="TreeGrafter"/>
</dbReference>
<evidence type="ECO:0000256" key="5">
    <source>
        <dbReference type="ARBA" id="ARBA00022691"/>
    </source>
</evidence>
<evidence type="ECO:0000256" key="6">
    <source>
        <dbReference type="ARBA" id="ARBA00049477"/>
    </source>
</evidence>
<feature type="domain" description="Adrift-type SAM-dependent 2'-O-MTase" evidence="9">
    <location>
        <begin position="45"/>
        <end position="261"/>
    </location>
</feature>
<proteinExistence type="predicted"/>
<dbReference type="PANTHER" id="PTHR16121">
    <property type="entry name" value="CAP-SPECIFIC MRNA (NUCLEOSIDE-2'-O-)-METHYLTRANSFERASE 1-RELATED"/>
    <property type="match status" value="1"/>
</dbReference>
<feature type="binding site" evidence="7">
    <location>
        <position position="82"/>
    </location>
    <ligand>
        <name>S-adenosyl-L-methionine</name>
        <dbReference type="ChEBI" id="CHEBI:59789"/>
    </ligand>
</feature>
<feature type="binding site" evidence="7">
    <location>
        <position position="174"/>
    </location>
    <ligand>
        <name>S-adenosyl-L-methionine</name>
        <dbReference type="ChEBI" id="CHEBI:59789"/>
    </ligand>
</feature>
<feature type="active site" description="Proton acceptor" evidence="7">
    <location>
        <position position="214"/>
    </location>
</feature>
<dbReference type="Pfam" id="PF01728">
    <property type="entry name" value="FtsJ"/>
    <property type="match status" value="1"/>
</dbReference>
<evidence type="ECO:0000256" key="7">
    <source>
        <dbReference type="PROSITE-ProRule" id="PRU00946"/>
    </source>
</evidence>
<dbReference type="STRING" id="188477.A0A3S1HTL8"/>
<dbReference type="Proteomes" id="UP000271974">
    <property type="component" value="Unassembled WGS sequence"/>
</dbReference>
<feature type="binding site" evidence="7">
    <location>
        <position position="101"/>
    </location>
    <ligand>
        <name>S-adenosyl-L-methionine</name>
        <dbReference type="ChEBI" id="CHEBI:59789"/>
    </ligand>
</feature>
<dbReference type="EMBL" id="RQTK01000156">
    <property type="protein sequence ID" value="RUS85906.1"/>
    <property type="molecule type" value="Genomic_DNA"/>
</dbReference>
<keyword evidence="3 7" id="KW-0489">Methyltransferase</keyword>
<keyword evidence="5 7" id="KW-0949">S-adenosyl-L-methionine</keyword>
<dbReference type="EC" id="2.1.1.296" evidence="1"/>
<dbReference type="InterPro" id="IPR025807">
    <property type="entry name" value="Adrift-typ_MeTrfase"/>
</dbReference>
<dbReference type="AlphaFoldDB" id="A0A3S1HTL8"/>
<organism evidence="10 11">
    <name type="scientific">Elysia chlorotica</name>
    <name type="common">Eastern emerald elysia</name>
    <name type="synonym">Sea slug</name>
    <dbReference type="NCBI Taxonomy" id="188477"/>
    <lineage>
        <taxon>Eukaryota</taxon>
        <taxon>Metazoa</taxon>
        <taxon>Spiralia</taxon>
        <taxon>Lophotrochozoa</taxon>
        <taxon>Mollusca</taxon>
        <taxon>Gastropoda</taxon>
        <taxon>Heterobranchia</taxon>
        <taxon>Euthyneura</taxon>
        <taxon>Panpulmonata</taxon>
        <taxon>Sacoglossa</taxon>
        <taxon>Placobranchoidea</taxon>
        <taxon>Plakobranchidae</taxon>
        <taxon>Elysia</taxon>
    </lineage>
</organism>
<sequence length="788" mass="89248">MRLKEEMNSVKDQLSSKDIQTWHAHTTQCNLAANVIPHVKGLDVELCTQAWVKFYEILNAFHGKGLVPDDQFMSVHLCEAPGAFVTALNHFLQQKGFQHMWDWRATTLNPYHESNCLGEMIADDRLIRQTYIQWFFGEDGSGDITHPSHVRGLRDMLAEAAEYEELQVRLVTTDGSKDCQVNPAEQEGLVSRLHHCEALTAALVLAPGGALVIKVFTLFETSSVLLMFLLNLMFNEVHTMKPATSKSGNSELYVVCLGYRQNVKEETLWAMLDLTVYNNTDEKTTLRLTQSLPTEFMEEHRRCCHLFAQYQLETIHTNLRLYETMTEEERQQLELKQRLALDFFLQRTGLGGRSRKHRWVAGYRREKSAFFFPQPSFAESNFPVQSFPQCGNAGGARSKLALNHPHQRQTGTFQLRQNLSTMSWPERLRLMDYRDATVPRITELQTRGPLQDCELDEWTEVDTGQAFSAILTSRLCDVSQLNDLNLMLENSDYERCRQWRFMDHARWIGQTAAQLLVDNSSSTTPLPGPSSLPPSCSELPSPHSEQSGSCQVYYWDRGRRGEDEKSSPLYESFSEALLDSRNVTVVDGDPDTEIKTAGPVLVFCNLTSFCDPQFKSAWRSRFEELLCRAKCVQRVAAILKKLTTGSDLVLLAPTSLTRLTSSLMYILARCFGSIVIDSSPNLWMHQLIKLRSFLGVGSGLLSHLLDIGQRLGLEVDTGQTQACLMEVVSFPVVVCDRKFVQLITAHNNRSVAGFLNLMLDHTRGVSGHAGQTKTQSESESIQDWPRLL</sequence>
<dbReference type="Gene3D" id="3.40.50.12760">
    <property type="match status" value="1"/>
</dbReference>
<feature type="compositionally biased region" description="Low complexity" evidence="8">
    <location>
        <begin position="533"/>
        <end position="544"/>
    </location>
</feature>
<feature type="region of interest" description="Disordered" evidence="8">
    <location>
        <begin position="519"/>
        <end position="548"/>
    </location>
</feature>
<dbReference type="InterPro" id="IPR050851">
    <property type="entry name" value="mRNA_Cap_2O-Ribose_MeTrfase"/>
</dbReference>
<dbReference type="GO" id="GO:0032259">
    <property type="term" value="P:methylation"/>
    <property type="evidence" value="ECO:0007669"/>
    <property type="project" value="UniProtKB-KW"/>
</dbReference>